<sequence>MPLKDGISLSLLLNCKGVVEVTMYSTALDRNDIHLKTYGVVMIFLMISICLTHLSVKRLYDPSRKYAGYQKRNLFNMKLNSELKILVCIHKQHHVTSIIRFIDLCYPIVKDPVIVDALHLIELAGRSSPIFISHKKKKVVALNLQDSYSDSVVFSLKLFEHDKQGAAIVNPYTAISPVNLMHEDKSRMGNVKLRGIKVDGGSQTLHVLREMVDEHDYIIVGRRHGIDSHQTYGLQDWSEFPELGPVGDNLASSDLNCKASILVVQQQICL</sequence>
<feature type="transmembrane region" description="Helical" evidence="5">
    <location>
        <begin position="33"/>
        <end position="56"/>
    </location>
</feature>
<evidence type="ECO:0000256" key="5">
    <source>
        <dbReference type="SAM" id="Phobius"/>
    </source>
</evidence>
<keyword evidence="1" id="KW-0813">Transport</keyword>
<name>A0AAV0ZK34_VICFA</name>
<dbReference type="Proteomes" id="UP001157006">
    <property type="component" value="Chromosome 2"/>
</dbReference>
<keyword evidence="3" id="KW-0630">Potassium</keyword>
<evidence type="ECO:0000256" key="3">
    <source>
        <dbReference type="ARBA" id="ARBA00022958"/>
    </source>
</evidence>
<dbReference type="GO" id="GO:0012505">
    <property type="term" value="C:endomembrane system"/>
    <property type="evidence" value="ECO:0007669"/>
    <property type="project" value="TreeGrafter"/>
</dbReference>
<dbReference type="GO" id="GO:0006885">
    <property type="term" value="P:regulation of pH"/>
    <property type="evidence" value="ECO:0007669"/>
    <property type="project" value="TreeGrafter"/>
</dbReference>
<evidence type="ECO:0000313" key="6">
    <source>
        <dbReference type="EMBL" id="CAI8599030.1"/>
    </source>
</evidence>
<dbReference type="AlphaFoldDB" id="A0AAV0ZK34"/>
<dbReference type="GO" id="GO:0098662">
    <property type="term" value="P:inorganic cation transmembrane transport"/>
    <property type="evidence" value="ECO:0007669"/>
    <property type="project" value="TreeGrafter"/>
</dbReference>
<dbReference type="InterPro" id="IPR050794">
    <property type="entry name" value="CPA2_transporter"/>
</dbReference>
<reference evidence="6 7" key="1">
    <citation type="submission" date="2023-01" db="EMBL/GenBank/DDBJ databases">
        <authorList>
            <person name="Kreplak J."/>
        </authorList>
    </citation>
    <scope>NUCLEOTIDE SEQUENCE [LARGE SCALE GENOMIC DNA]</scope>
</reference>
<gene>
    <name evidence="6" type="ORF">VFH_II156080</name>
</gene>
<keyword evidence="2" id="KW-0633">Potassium transport</keyword>
<proteinExistence type="predicted"/>
<dbReference type="PANTHER" id="PTHR32468:SF97">
    <property type="entry name" value="CATION_H+ EXCHANGER 3"/>
    <property type="match status" value="1"/>
</dbReference>
<evidence type="ECO:0000256" key="4">
    <source>
        <dbReference type="ARBA" id="ARBA00023065"/>
    </source>
</evidence>
<dbReference type="GO" id="GO:0006813">
    <property type="term" value="P:potassium ion transport"/>
    <property type="evidence" value="ECO:0007669"/>
    <property type="project" value="UniProtKB-KW"/>
</dbReference>
<keyword evidence="4" id="KW-0406">Ion transport</keyword>
<keyword evidence="7" id="KW-1185">Reference proteome</keyword>
<evidence type="ECO:0000313" key="7">
    <source>
        <dbReference type="Proteomes" id="UP001157006"/>
    </source>
</evidence>
<accession>A0AAV0ZK34</accession>
<dbReference type="EMBL" id="OX451737">
    <property type="protein sequence ID" value="CAI8599030.1"/>
    <property type="molecule type" value="Genomic_DNA"/>
</dbReference>
<keyword evidence="5" id="KW-0812">Transmembrane</keyword>
<dbReference type="PANTHER" id="PTHR32468">
    <property type="entry name" value="CATION/H + ANTIPORTER"/>
    <property type="match status" value="1"/>
</dbReference>
<evidence type="ECO:0000256" key="1">
    <source>
        <dbReference type="ARBA" id="ARBA00022448"/>
    </source>
</evidence>
<organism evidence="6 7">
    <name type="scientific">Vicia faba</name>
    <name type="common">Broad bean</name>
    <name type="synonym">Faba vulgaris</name>
    <dbReference type="NCBI Taxonomy" id="3906"/>
    <lineage>
        <taxon>Eukaryota</taxon>
        <taxon>Viridiplantae</taxon>
        <taxon>Streptophyta</taxon>
        <taxon>Embryophyta</taxon>
        <taxon>Tracheophyta</taxon>
        <taxon>Spermatophyta</taxon>
        <taxon>Magnoliopsida</taxon>
        <taxon>eudicotyledons</taxon>
        <taxon>Gunneridae</taxon>
        <taxon>Pentapetalae</taxon>
        <taxon>rosids</taxon>
        <taxon>fabids</taxon>
        <taxon>Fabales</taxon>
        <taxon>Fabaceae</taxon>
        <taxon>Papilionoideae</taxon>
        <taxon>50 kb inversion clade</taxon>
        <taxon>NPAAA clade</taxon>
        <taxon>Hologalegina</taxon>
        <taxon>IRL clade</taxon>
        <taxon>Fabeae</taxon>
        <taxon>Vicia</taxon>
    </lineage>
</organism>
<keyword evidence="5" id="KW-0472">Membrane</keyword>
<evidence type="ECO:0000256" key="2">
    <source>
        <dbReference type="ARBA" id="ARBA00022538"/>
    </source>
</evidence>
<keyword evidence="5" id="KW-1133">Transmembrane helix</keyword>
<protein>
    <submittedName>
        <fullName evidence="6">Uncharacterized protein</fullName>
    </submittedName>
</protein>